<evidence type="ECO:0000259" key="1">
    <source>
        <dbReference type="Pfam" id="PF10544"/>
    </source>
</evidence>
<dbReference type="KEGG" id="vg:55617249"/>
<protein>
    <recommendedName>
        <fullName evidence="1">Bacteriophage T5 Orf172 DNA-binding domain-containing protein</fullName>
    </recommendedName>
</protein>
<feature type="domain" description="Bacteriophage T5 Orf172 DNA-binding" evidence="1">
    <location>
        <begin position="15"/>
        <end position="94"/>
    </location>
</feature>
<reference evidence="2 3" key="1">
    <citation type="submission" date="2019-04" db="EMBL/GenBank/DDBJ databases">
        <title>Nine Novel Phages from a Plateau Lake in Southwest China Provide Insights into Aeromonas Phage Diversity.</title>
        <authorList>
            <person name="Xiao W."/>
            <person name="Bai M."/>
            <person name="Wang Y."/>
            <person name="Cui X."/>
        </authorList>
    </citation>
    <scope>NUCLEOTIDE SEQUENCE [LARGE SCALE GENOMIC DNA]</scope>
</reference>
<accession>A0A5B9ND58</accession>
<evidence type="ECO:0000313" key="3">
    <source>
        <dbReference type="Proteomes" id="UP000325103"/>
    </source>
</evidence>
<dbReference type="Pfam" id="PF10544">
    <property type="entry name" value="T5orf172"/>
    <property type="match status" value="1"/>
</dbReference>
<dbReference type="EMBL" id="MK813941">
    <property type="protein sequence ID" value="QEG08793.1"/>
    <property type="molecule type" value="Genomic_DNA"/>
</dbReference>
<dbReference type="Proteomes" id="UP000325103">
    <property type="component" value="Segment"/>
</dbReference>
<evidence type="ECO:0000313" key="2">
    <source>
        <dbReference type="EMBL" id="QEG08793.1"/>
    </source>
</evidence>
<proteinExistence type="predicted"/>
<dbReference type="SUPFAM" id="SSF54786">
    <property type="entry name" value="YcfA/nrd intein domain"/>
    <property type="match status" value="1"/>
</dbReference>
<gene>
    <name evidence="2" type="primary">4L372XY_078</name>
</gene>
<organism evidence="2 3">
    <name type="scientific">Aeromonas phage 4L372XY</name>
    <dbReference type="NCBI Taxonomy" id="2588520"/>
    <lineage>
        <taxon>Viruses</taxon>
        <taxon>Duplodnaviria</taxon>
        <taxon>Heunggongvirae</taxon>
        <taxon>Uroviricota</taxon>
        <taxon>Caudoviricetes</taxon>
        <taxon>Plateaulakevirus</taxon>
        <taxon>Plateaulakevirus pv4L372XY</taxon>
    </lineage>
</organism>
<keyword evidence="3" id="KW-1185">Reference proteome</keyword>
<sequence>MDNSYYHERKDEKDYLYVLNSNDKFIKVGRSFDVDERIKSLKKPLESGIKNIKKLRIFTAATHQGIYDYEQELHNELRERNFQHYVYWSTECFENDCQFILNKLLDQYGLQETSI</sequence>
<dbReference type="InterPro" id="IPR018306">
    <property type="entry name" value="Phage_T5_Orf172_DNA-bd"/>
</dbReference>
<name>A0A5B9ND58_9CAUD</name>
<dbReference type="GeneID" id="55617249"/>
<dbReference type="RefSeq" id="YP_009846877.1">
    <property type="nucleotide sequence ID" value="NC_048772.1"/>
</dbReference>